<feature type="domain" description="Glucose-methanol-choline oxidoreductase N-terminal" evidence="8">
    <location>
        <begin position="261"/>
        <end position="275"/>
    </location>
</feature>
<dbReference type="InterPro" id="IPR012132">
    <property type="entry name" value="GMC_OxRdtase"/>
</dbReference>
<dbReference type="SUPFAM" id="SSF51905">
    <property type="entry name" value="FAD/NAD(P)-binding domain"/>
    <property type="match status" value="1"/>
</dbReference>
<evidence type="ECO:0000259" key="7">
    <source>
        <dbReference type="PROSITE" id="PS00623"/>
    </source>
</evidence>
<dbReference type="SUPFAM" id="SSF54373">
    <property type="entry name" value="FAD-linked reductases, C-terminal domain"/>
    <property type="match status" value="1"/>
</dbReference>
<feature type="domain" description="Glucose-methanol-choline oxidoreductase N-terminal" evidence="7">
    <location>
        <begin position="88"/>
        <end position="111"/>
    </location>
</feature>
<dbReference type="Pfam" id="PF00732">
    <property type="entry name" value="GMC_oxred_N"/>
    <property type="match status" value="1"/>
</dbReference>
<dbReference type="AlphaFoldDB" id="A0A432Y0V0"/>
<evidence type="ECO:0000256" key="5">
    <source>
        <dbReference type="PIRSR" id="PIRSR000137-2"/>
    </source>
</evidence>
<dbReference type="InterPro" id="IPR007867">
    <property type="entry name" value="GMC_OxRtase_C"/>
</dbReference>
<dbReference type="PANTHER" id="PTHR11552:SF147">
    <property type="entry name" value="CHOLINE DEHYDROGENASE, MITOCHONDRIAL"/>
    <property type="match status" value="1"/>
</dbReference>
<dbReference type="Pfam" id="PF05199">
    <property type="entry name" value="GMC_oxred_C"/>
    <property type="match status" value="1"/>
</dbReference>
<dbReference type="GO" id="GO:0050660">
    <property type="term" value="F:flavin adenine dinucleotide binding"/>
    <property type="evidence" value="ECO:0007669"/>
    <property type="project" value="InterPro"/>
</dbReference>
<reference evidence="10" key="1">
    <citation type="journal article" date="2018" name="Front. Microbiol.">
        <title>Genome-Based Analysis Reveals the Taxonomy and Diversity of the Family Idiomarinaceae.</title>
        <authorList>
            <person name="Liu Y."/>
            <person name="Lai Q."/>
            <person name="Shao Z."/>
        </authorList>
    </citation>
    <scope>NUCLEOTIDE SEQUENCE [LARGE SCALE GENOMIC DNA]</scope>
    <source>
        <strain evidence="10">BH195</strain>
    </source>
</reference>
<evidence type="ECO:0000256" key="4">
    <source>
        <dbReference type="ARBA" id="ARBA00022827"/>
    </source>
</evidence>
<dbReference type="PIRSF" id="PIRSF000137">
    <property type="entry name" value="Alcohol_oxidase"/>
    <property type="match status" value="1"/>
</dbReference>
<keyword evidence="3 6" id="KW-0285">Flavoprotein</keyword>
<dbReference type="PANTHER" id="PTHR11552">
    <property type="entry name" value="GLUCOSE-METHANOL-CHOLINE GMC OXIDOREDUCTASE"/>
    <property type="match status" value="1"/>
</dbReference>
<dbReference type="InterPro" id="IPR000172">
    <property type="entry name" value="GMC_OxRdtase_N"/>
</dbReference>
<evidence type="ECO:0000256" key="2">
    <source>
        <dbReference type="ARBA" id="ARBA00010790"/>
    </source>
</evidence>
<organism evidence="9 10">
    <name type="scientific">Pseudidiomarina halophila</name>
    <dbReference type="NCBI Taxonomy" id="1449799"/>
    <lineage>
        <taxon>Bacteria</taxon>
        <taxon>Pseudomonadati</taxon>
        <taxon>Pseudomonadota</taxon>
        <taxon>Gammaproteobacteria</taxon>
        <taxon>Alteromonadales</taxon>
        <taxon>Idiomarinaceae</taxon>
        <taxon>Pseudidiomarina</taxon>
    </lineage>
</organism>
<feature type="binding site" evidence="5">
    <location>
        <position position="225"/>
    </location>
    <ligand>
        <name>FAD</name>
        <dbReference type="ChEBI" id="CHEBI:57692"/>
    </ligand>
</feature>
<dbReference type="GO" id="GO:0016614">
    <property type="term" value="F:oxidoreductase activity, acting on CH-OH group of donors"/>
    <property type="evidence" value="ECO:0007669"/>
    <property type="project" value="InterPro"/>
</dbReference>
<dbReference type="EMBL" id="PIPW01000001">
    <property type="protein sequence ID" value="RUO54579.1"/>
    <property type="molecule type" value="Genomic_DNA"/>
</dbReference>
<keyword evidence="4 5" id="KW-0274">FAD</keyword>
<evidence type="ECO:0000256" key="3">
    <source>
        <dbReference type="ARBA" id="ARBA00022630"/>
    </source>
</evidence>
<dbReference type="PROSITE" id="PS00624">
    <property type="entry name" value="GMC_OXRED_2"/>
    <property type="match status" value="1"/>
</dbReference>
<keyword evidence="10" id="KW-1185">Reference proteome</keyword>
<evidence type="ECO:0000313" key="10">
    <source>
        <dbReference type="Proteomes" id="UP000287198"/>
    </source>
</evidence>
<name>A0A432Y0V0_9GAMM</name>
<dbReference type="RefSeq" id="WP_126762082.1">
    <property type="nucleotide sequence ID" value="NZ_JBHLTZ010000004.1"/>
</dbReference>
<dbReference type="OrthoDB" id="9785276at2"/>
<evidence type="ECO:0000313" key="9">
    <source>
        <dbReference type="EMBL" id="RUO54579.1"/>
    </source>
</evidence>
<accession>A0A432Y0V0</accession>
<dbReference type="InterPro" id="IPR036188">
    <property type="entry name" value="FAD/NAD-bd_sf"/>
</dbReference>
<comment type="similarity">
    <text evidence="2 6">Belongs to the GMC oxidoreductase family.</text>
</comment>
<proteinExistence type="inferred from homology"/>
<evidence type="ECO:0000256" key="1">
    <source>
        <dbReference type="ARBA" id="ARBA00001974"/>
    </source>
</evidence>
<gene>
    <name evidence="9" type="ORF">CWI69_03995</name>
</gene>
<comment type="cofactor">
    <cofactor evidence="1 5">
        <name>FAD</name>
        <dbReference type="ChEBI" id="CHEBI:57692"/>
    </cofactor>
</comment>
<sequence length="539" mass="58516">MSKISDARSTFDYIIVGAGSAGCVLAEKLSHDGRFRVALVEAGGDGTSPFVTMPGGVALLLHHKGLNWQLRSEDASLRQGKGLYTPRGKGLGGSSAINAMIYTRGAASDYDSWAKVSSADWAWQALLPRFRQLENNQRGADAFHGDQGPLRVSDVAPYYKVSERFIDAAVQAGIPHNHDFNGADLYGVGAFQFTIHEGKRFGVRQAFLEPATERRNLSILTGSQVERVVIKQQRATGVLLRTGASSHEFIAASREVILSAGAFHSPQLLMLSGIGPADELHRHGIIPIVDSPDVGANLQEHVDILVHYRNRQKDSISLGPVGLAKLGWQTLRYWRKGDGAMAHPPAEVGGFLRSSAEVTTPDIQLHLVPTRFDDSGYDLRPAFGHGFACHACVLRPETRGRLYLHSADVRQAPGFTYDFMRNHNDSQVLLSGVRQIREIMNQPAMAEHNGGEVLPGATQDEEQLLAQMRKHCGLIYHPTSTCRMGNDINAVVDAQLRVRGVDSLRVIDASVMPTVISGNTNAPTMVIADAGADLILADT</sequence>
<evidence type="ECO:0000259" key="8">
    <source>
        <dbReference type="PROSITE" id="PS00624"/>
    </source>
</evidence>
<protein>
    <submittedName>
        <fullName evidence="9">Choline dehydrogenase</fullName>
    </submittedName>
</protein>
<dbReference type="Gene3D" id="3.30.560.10">
    <property type="entry name" value="Glucose Oxidase, domain 3"/>
    <property type="match status" value="1"/>
</dbReference>
<dbReference type="Gene3D" id="3.50.50.60">
    <property type="entry name" value="FAD/NAD(P)-binding domain"/>
    <property type="match status" value="1"/>
</dbReference>
<dbReference type="Proteomes" id="UP000287198">
    <property type="component" value="Unassembled WGS sequence"/>
</dbReference>
<dbReference type="PROSITE" id="PS00623">
    <property type="entry name" value="GMC_OXRED_1"/>
    <property type="match status" value="1"/>
</dbReference>
<evidence type="ECO:0000256" key="6">
    <source>
        <dbReference type="RuleBase" id="RU003968"/>
    </source>
</evidence>
<dbReference type="PROSITE" id="PS51257">
    <property type="entry name" value="PROKAR_LIPOPROTEIN"/>
    <property type="match status" value="1"/>
</dbReference>
<comment type="caution">
    <text evidence="9">The sequence shown here is derived from an EMBL/GenBank/DDBJ whole genome shotgun (WGS) entry which is preliminary data.</text>
</comment>